<feature type="region of interest" description="Disordered" evidence="1">
    <location>
        <begin position="1"/>
        <end position="83"/>
    </location>
</feature>
<name>A0A2A6CNE0_PRIPA</name>
<sequence>MTLRDCLSKKRSPLKRPPRKRGMQLSQNRNGILPEDPGLDDSSTVPDARPVDYDSFDDDDNVIGERTLVPPTPAPVEHDSFDDEDNVLEDSFDRSFEMVRPEDLPTWDPRSEYANDPVFRTTDRVVWLTPNAVYYQNMPQHNNNSDVSCCPLLKL</sequence>
<accession>A0A8R1U943</accession>
<dbReference type="Proteomes" id="UP000005239">
    <property type="component" value="Unassembled WGS sequence"/>
</dbReference>
<dbReference type="EnsemblMetazoa" id="PPA12267.1">
    <property type="protein sequence ID" value="PPA12267.1"/>
    <property type="gene ID" value="WBGene00101821"/>
</dbReference>
<dbReference type="AlphaFoldDB" id="A0A2A6CNE0"/>
<gene>
    <name evidence="2" type="primary">WBGene00101821</name>
</gene>
<keyword evidence="3" id="KW-1185">Reference proteome</keyword>
<organism evidence="2 3">
    <name type="scientific">Pristionchus pacificus</name>
    <name type="common">Parasitic nematode worm</name>
    <dbReference type="NCBI Taxonomy" id="54126"/>
    <lineage>
        <taxon>Eukaryota</taxon>
        <taxon>Metazoa</taxon>
        <taxon>Ecdysozoa</taxon>
        <taxon>Nematoda</taxon>
        <taxon>Chromadorea</taxon>
        <taxon>Rhabditida</taxon>
        <taxon>Rhabditina</taxon>
        <taxon>Diplogasteromorpha</taxon>
        <taxon>Diplogasteroidea</taxon>
        <taxon>Neodiplogasteridae</taxon>
        <taxon>Pristionchus</taxon>
    </lineage>
</organism>
<evidence type="ECO:0000256" key="1">
    <source>
        <dbReference type="SAM" id="MobiDB-lite"/>
    </source>
</evidence>
<evidence type="ECO:0000313" key="3">
    <source>
        <dbReference type="Proteomes" id="UP000005239"/>
    </source>
</evidence>
<proteinExistence type="predicted"/>
<reference evidence="3" key="1">
    <citation type="journal article" date="2008" name="Nat. Genet.">
        <title>The Pristionchus pacificus genome provides a unique perspective on nematode lifestyle and parasitism.</title>
        <authorList>
            <person name="Dieterich C."/>
            <person name="Clifton S.W."/>
            <person name="Schuster L.N."/>
            <person name="Chinwalla A."/>
            <person name="Delehaunty K."/>
            <person name="Dinkelacker I."/>
            <person name="Fulton L."/>
            <person name="Fulton R."/>
            <person name="Godfrey J."/>
            <person name="Minx P."/>
            <person name="Mitreva M."/>
            <person name="Roeseler W."/>
            <person name="Tian H."/>
            <person name="Witte H."/>
            <person name="Yang S.P."/>
            <person name="Wilson R.K."/>
            <person name="Sommer R.J."/>
        </authorList>
    </citation>
    <scope>NUCLEOTIDE SEQUENCE [LARGE SCALE GENOMIC DNA]</scope>
    <source>
        <strain evidence="3">PS312</strain>
    </source>
</reference>
<protein>
    <submittedName>
        <fullName evidence="2">Uncharacterized protein</fullName>
    </submittedName>
</protein>
<reference evidence="2" key="2">
    <citation type="submission" date="2022-06" db="UniProtKB">
        <authorList>
            <consortium name="EnsemblMetazoa"/>
        </authorList>
    </citation>
    <scope>IDENTIFICATION</scope>
    <source>
        <strain evidence="2">PS312</strain>
    </source>
</reference>
<feature type="compositionally biased region" description="Basic residues" evidence="1">
    <location>
        <begin position="9"/>
        <end position="22"/>
    </location>
</feature>
<accession>A0A2A6CNE0</accession>
<evidence type="ECO:0000313" key="2">
    <source>
        <dbReference type="EnsemblMetazoa" id="PPA12267.1"/>
    </source>
</evidence>